<keyword evidence="10" id="KW-1185">Reference proteome</keyword>
<dbReference type="RefSeq" id="XP_013404910.1">
    <property type="nucleotide sequence ID" value="XM_013549456.1"/>
</dbReference>
<evidence type="ECO:0000259" key="9">
    <source>
        <dbReference type="PROSITE" id="PS50262"/>
    </source>
</evidence>
<keyword evidence="3 8" id="KW-1133">Transmembrane helix</keyword>
<keyword evidence="6 11" id="KW-0675">Receptor</keyword>
<name>A0A1S3J3D4_LINAN</name>
<reference evidence="11" key="1">
    <citation type="submission" date="2025-08" db="UniProtKB">
        <authorList>
            <consortium name="RefSeq"/>
        </authorList>
    </citation>
    <scope>IDENTIFICATION</scope>
    <source>
        <tissue evidence="11">Gonads</tissue>
    </source>
</reference>
<dbReference type="GO" id="GO:0004930">
    <property type="term" value="F:G protein-coupled receptor activity"/>
    <property type="evidence" value="ECO:0007669"/>
    <property type="project" value="UniProtKB-KW"/>
</dbReference>
<evidence type="ECO:0000256" key="6">
    <source>
        <dbReference type="ARBA" id="ARBA00023170"/>
    </source>
</evidence>
<evidence type="ECO:0000256" key="8">
    <source>
        <dbReference type="SAM" id="Phobius"/>
    </source>
</evidence>
<dbReference type="AlphaFoldDB" id="A0A1S3J3D4"/>
<dbReference type="Proteomes" id="UP000085678">
    <property type="component" value="Unplaced"/>
</dbReference>
<evidence type="ECO:0000313" key="11">
    <source>
        <dbReference type="RefSeq" id="XP_013404910.1"/>
    </source>
</evidence>
<feature type="domain" description="G-protein coupled receptors family 1 profile" evidence="9">
    <location>
        <begin position="58"/>
        <end position="304"/>
    </location>
</feature>
<dbReference type="SUPFAM" id="SSF81321">
    <property type="entry name" value="Family A G protein-coupled receptor-like"/>
    <property type="match status" value="1"/>
</dbReference>
<dbReference type="InterPro" id="IPR000276">
    <property type="entry name" value="GPCR_Rhodpsn"/>
</dbReference>
<keyword evidence="2 8" id="KW-0812">Transmembrane</keyword>
<dbReference type="PANTHER" id="PTHR24243:SF224">
    <property type="entry name" value="G-PROTEIN COUPLED RECEPTOR 19-RELATED"/>
    <property type="match status" value="1"/>
</dbReference>
<evidence type="ECO:0000256" key="2">
    <source>
        <dbReference type="ARBA" id="ARBA00022692"/>
    </source>
</evidence>
<dbReference type="KEGG" id="lak:106169830"/>
<evidence type="ECO:0000256" key="1">
    <source>
        <dbReference type="ARBA" id="ARBA00004141"/>
    </source>
</evidence>
<dbReference type="PRINTS" id="PR00237">
    <property type="entry name" value="GPCRRHODOPSN"/>
</dbReference>
<dbReference type="OrthoDB" id="6076970at2759"/>
<feature type="transmembrane region" description="Helical" evidence="8">
    <location>
        <begin position="152"/>
        <end position="173"/>
    </location>
</feature>
<dbReference type="PROSITE" id="PS50262">
    <property type="entry name" value="G_PROTEIN_RECEP_F1_2"/>
    <property type="match status" value="1"/>
</dbReference>
<feature type="transmembrane region" description="Helical" evidence="8">
    <location>
        <begin position="74"/>
        <end position="96"/>
    </location>
</feature>
<feature type="transmembrane region" description="Helical" evidence="8">
    <location>
        <begin position="286"/>
        <end position="307"/>
    </location>
</feature>
<feature type="transmembrane region" description="Helical" evidence="8">
    <location>
        <begin position="116"/>
        <end position="140"/>
    </location>
</feature>
<dbReference type="GeneID" id="106169830"/>
<dbReference type="GO" id="GO:0005886">
    <property type="term" value="C:plasma membrane"/>
    <property type="evidence" value="ECO:0007669"/>
    <property type="project" value="TreeGrafter"/>
</dbReference>
<feature type="transmembrane region" description="Helical" evidence="8">
    <location>
        <begin position="42"/>
        <end position="67"/>
    </location>
</feature>
<accession>A0A1S3J3D4</accession>
<feature type="transmembrane region" description="Helical" evidence="8">
    <location>
        <begin position="242"/>
        <end position="266"/>
    </location>
</feature>
<proteinExistence type="predicted"/>
<keyword evidence="7" id="KW-0807">Transducer</keyword>
<keyword evidence="5 8" id="KW-0472">Membrane</keyword>
<dbReference type="PANTHER" id="PTHR24243">
    <property type="entry name" value="G-PROTEIN COUPLED RECEPTOR"/>
    <property type="match status" value="1"/>
</dbReference>
<keyword evidence="4" id="KW-0297">G-protein coupled receptor</keyword>
<feature type="transmembrane region" description="Helical" evidence="8">
    <location>
        <begin position="193"/>
        <end position="221"/>
    </location>
</feature>
<dbReference type="InParanoid" id="A0A1S3J3D4"/>
<evidence type="ECO:0000313" key="10">
    <source>
        <dbReference type="Proteomes" id="UP000085678"/>
    </source>
</evidence>
<dbReference type="STRING" id="7574.A0A1S3J3D4"/>
<dbReference type="OMA" id="TWPISCE"/>
<dbReference type="CDD" id="cd00637">
    <property type="entry name" value="7tm_classA_rhodopsin-like"/>
    <property type="match status" value="1"/>
</dbReference>
<dbReference type="InterPro" id="IPR017452">
    <property type="entry name" value="GPCR_Rhodpsn_7TM"/>
</dbReference>
<protein>
    <submittedName>
        <fullName evidence="11">Galanin receptor type 3</fullName>
    </submittedName>
</protein>
<dbReference type="Gene3D" id="1.20.1070.10">
    <property type="entry name" value="Rhodopsin 7-helix transmembrane proteins"/>
    <property type="match status" value="1"/>
</dbReference>
<organism evidence="10 11">
    <name type="scientific">Lingula anatina</name>
    <name type="common">Brachiopod</name>
    <name type="synonym">Lingula unguis</name>
    <dbReference type="NCBI Taxonomy" id="7574"/>
    <lineage>
        <taxon>Eukaryota</taxon>
        <taxon>Metazoa</taxon>
        <taxon>Spiralia</taxon>
        <taxon>Lophotrochozoa</taxon>
        <taxon>Brachiopoda</taxon>
        <taxon>Linguliformea</taxon>
        <taxon>Lingulata</taxon>
        <taxon>Lingulida</taxon>
        <taxon>Linguloidea</taxon>
        <taxon>Lingulidae</taxon>
        <taxon>Lingula</taxon>
    </lineage>
</organism>
<gene>
    <name evidence="11" type="primary">LOC106169830</name>
</gene>
<sequence>MEGINSTEISLSDDVLVNTTVDLIYQRCGNRTHFRDTDASKIGIPVLLGIVFVVGLLGNMLVLYVVCKSKRISYLFFNLALSHLLLVLVCVPLQAARFASGYTVYISNPMCKLGYFLMYTTTGVSVNCMVAVLVLKYIAITWPISCEISRRHTAITAVGLWIVLGIINAPLLVYYKETGEKQCELQPSSDAQYYSFIVLTFGLDFALPVLVFMCITMSVMGKLKMTAIQVENRLAMAANKRLVILVLIIFVLFVVTWGPFHFSYLFAIFASHIYNPFCPSPETVGLNFMIVLAFSNSCLNPVVYSLASIEFRRAFQATVNRWRSVTHTAEETELTRVAEK</sequence>
<dbReference type="Pfam" id="PF00001">
    <property type="entry name" value="7tm_1"/>
    <property type="match status" value="1"/>
</dbReference>
<evidence type="ECO:0000256" key="4">
    <source>
        <dbReference type="ARBA" id="ARBA00023040"/>
    </source>
</evidence>
<evidence type="ECO:0000256" key="5">
    <source>
        <dbReference type="ARBA" id="ARBA00023136"/>
    </source>
</evidence>
<evidence type="ECO:0000256" key="3">
    <source>
        <dbReference type="ARBA" id="ARBA00022989"/>
    </source>
</evidence>
<comment type="subcellular location">
    <subcellularLocation>
        <location evidence="1">Membrane</location>
        <topology evidence="1">Multi-pass membrane protein</topology>
    </subcellularLocation>
</comment>
<evidence type="ECO:0000256" key="7">
    <source>
        <dbReference type="ARBA" id="ARBA00023224"/>
    </source>
</evidence>